<keyword evidence="1 7" id="KW-0812">Transmembrane</keyword>
<dbReference type="AlphaFoldDB" id="A0A0D7BB07"/>
<organism evidence="8 9">
    <name type="scientific">Cylindrobasidium torrendii FP15055 ss-10</name>
    <dbReference type="NCBI Taxonomy" id="1314674"/>
    <lineage>
        <taxon>Eukaryota</taxon>
        <taxon>Fungi</taxon>
        <taxon>Dikarya</taxon>
        <taxon>Basidiomycota</taxon>
        <taxon>Agaricomycotina</taxon>
        <taxon>Agaricomycetes</taxon>
        <taxon>Agaricomycetidae</taxon>
        <taxon>Agaricales</taxon>
        <taxon>Marasmiineae</taxon>
        <taxon>Physalacriaceae</taxon>
        <taxon>Cylindrobasidium</taxon>
    </lineage>
</organism>
<evidence type="ECO:0000256" key="3">
    <source>
        <dbReference type="ARBA" id="ARBA00022989"/>
    </source>
</evidence>
<feature type="region of interest" description="Disordered" evidence="6">
    <location>
        <begin position="74"/>
        <end position="94"/>
    </location>
</feature>
<dbReference type="OrthoDB" id="160405at2759"/>
<evidence type="ECO:0000256" key="6">
    <source>
        <dbReference type="SAM" id="MobiDB-lite"/>
    </source>
</evidence>
<evidence type="ECO:0000256" key="4">
    <source>
        <dbReference type="ARBA" id="ARBA00023136"/>
    </source>
</evidence>
<dbReference type="STRING" id="1314674.A0A0D7BB07"/>
<dbReference type="GO" id="GO:0031410">
    <property type="term" value="C:cytoplasmic vesicle"/>
    <property type="evidence" value="ECO:0007669"/>
    <property type="project" value="UniProtKB-KW"/>
</dbReference>
<protein>
    <recommendedName>
        <fullName evidence="10">Vacuolar ATPase assembly integral membrane protein VMA21</fullName>
    </recommendedName>
</protein>
<evidence type="ECO:0000256" key="1">
    <source>
        <dbReference type="ARBA" id="ARBA00022692"/>
    </source>
</evidence>
<dbReference type="EMBL" id="KN880526">
    <property type="protein sequence ID" value="KIY67435.1"/>
    <property type="molecule type" value="Genomic_DNA"/>
</dbReference>
<keyword evidence="4 7" id="KW-0472">Membrane</keyword>
<evidence type="ECO:0000256" key="7">
    <source>
        <dbReference type="SAM" id="Phobius"/>
    </source>
</evidence>
<reference evidence="8 9" key="1">
    <citation type="journal article" date="2015" name="Fungal Genet. Biol.">
        <title>Evolution of novel wood decay mechanisms in Agaricales revealed by the genome sequences of Fistulina hepatica and Cylindrobasidium torrendii.</title>
        <authorList>
            <person name="Floudas D."/>
            <person name="Held B.W."/>
            <person name="Riley R."/>
            <person name="Nagy L.G."/>
            <person name="Koehler G."/>
            <person name="Ransdell A.S."/>
            <person name="Younus H."/>
            <person name="Chow J."/>
            <person name="Chiniquy J."/>
            <person name="Lipzen A."/>
            <person name="Tritt A."/>
            <person name="Sun H."/>
            <person name="Haridas S."/>
            <person name="LaButti K."/>
            <person name="Ohm R.A."/>
            <person name="Kues U."/>
            <person name="Blanchette R.A."/>
            <person name="Grigoriev I.V."/>
            <person name="Minto R.E."/>
            <person name="Hibbett D.S."/>
        </authorList>
    </citation>
    <scope>NUCLEOTIDE SEQUENCE [LARGE SCALE GENOMIC DNA]</scope>
    <source>
        <strain evidence="8 9">FP15055 ss-10</strain>
    </source>
</reference>
<keyword evidence="9" id="KW-1185">Reference proteome</keyword>
<sequence length="94" mass="9700">MEQSAPALLANQAASGGTLVKLVVFSVSLGVLPLSSYFISLNYIWDGNATFAAITAIVAANAVLVSYIVSSVYEDGSSSKKPAASATLDSKKDR</sequence>
<proteinExistence type="predicted"/>
<accession>A0A0D7BB07</accession>
<evidence type="ECO:0000313" key="9">
    <source>
        <dbReference type="Proteomes" id="UP000054007"/>
    </source>
</evidence>
<name>A0A0D7BB07_9AGAR</name>
<dbReference type="Pfam" id="PF09446">
    <property type="entry name" value="VMA21"/>
    <property type="match status" value="1"/>
</dbReference>
<dbReference type="GO" id="GO:0070072">
    <property type="term" value="P:vacuolar proton-transporting V-type ATPase complex assembly"/>
    <property type="evidence" value="ECO:0007669"/>
    <property type="project" value="InterPro"/>
</dbReference>
<keyword evidence="5" id="KW-0968">Cytoplasmic vesicle</keyword>
<feature type="transmembrane region" description="Helical" evidence="7">
    <location>
        <begin position="22"/>
        <end position="45"/>
    </location>
</feature>
<evidence type="ECO:0000256" key="5">
    <source>
        <dbReference type="ARBA" id="ARBA00023329"/>
    </source>
</evidence>
<evidence type="ECO:0000256" key="2">
    <source>
        <dbReference type="ARBA" id="ARBA00022824"/>
    </source>
</evidence>
<keyword evidence="3 7" id="KW-1133">Transmembrane helix</keyword>
<evidence type="ECO:0000313" key="8">
    <source>
        <dbReference type="EMBL" id="KIY67435.1"/>
    </source>
</evidence>
<feature type="transmembrane region" description="Helical" evidence="7">
    <location>
        <begin position="51"/>
        <end position="73"/>
    </location>
</feature>
<dbReference type="InterPro" id="IPR019013">
    <property type="entry name" value="Vma21"/>
</dbReference>
<dbReference type="Proteomes" id="UP000054007">
    <property type="component" value="Unassembled WGS sequence"/>
</dbReference>
<keyword evidence="2" id="KW-0256">Endoplasmic reticulum</keyword>
<evidence type="ECO:0008006" key="10">
    <source>
        <dbReference type="Google" id="ProtNLM"/>
    </source>
</evidence>
<gene>
    <name evidence="8" type="ORF">CYLTODRAFT_397131</name>
</gene>